<name>A0A165GZM3_EXIGL</name>
<dbReference type="GO" id="GO:0005524">
    <property type="term" value="F:ATP binding"/>
    <property type="evidence" value="ECO:0007669"/>
    <property type="project" value="UniProtKB-KW"/>
</dbReference>
<dbReference type="OrthoDB" id="4062651at2759"/>
<keyword evidence="4" id="KW-0067">ATP-binding</keyword>
<keyword evidence="1" id="KW-0808">Transferase</keyword>
<dbReference type="PANTHER" id="PTHR44329">
    <property type="entry name" value="SERINE/THREONINE-PROTEIN KINASE TNNI3K-RELATED"/>
    <property type="match status" value="1"/>
</dbReference>
<dbReference type="SUPFAM" id="SSF56112">
    <property type="entry name" value="Protein kinase-like (PK-like)"/>
    <property type="match status" value="1"/>
</dbReference>
<dbReference type="GO" id="GO:0004674">
    <property type="term" value="F:protein serine/threonine kinase activity"/>
    <property type="evidence" value="ECO:0007669"/>
    <property type="project" value="TreeGrafter"/>
</dbReference>
<dbReference type="InterPro" id="IPR000719">
    <property type="entry name" value="Prot_kinase_dom"/>
</dbReference>
<accession>A0A165GZM3</accession>
<dbReference type="STRING" id="1314781.A0A165GZM3"/>
<organism evidence="7 8">
    <name type="scientific">Exidia glandulosa HHB12029</name>
    <dbReference type="NCBI Taxonomy" id="1314781"/>
    <lineage>
        <taxon>Eukaryota</taxon>
        <taxon>Fungi</taxon>
        <taxon>Dikarya</taxon>
        <taxon>Basidiomycota</taxon>
        <taxon>Agaricomycotina</taxon>
        <taxon>Agaricomycetes</taxon>
        <taxon>Auriculariales</taxon>
        <taxon>Exidiaceae</taxon>
        <taxon>Exidia</taxon>
    </lineage>
</organism>
<evidence type="ECO:0000256" key="5">
    <source>
        <dbReference type="SAM" id="MobiDB-lite"/>
    </source>
</evidence>
<evidence type="ECO:0000256" key="1">
    <source>
        <dbReference type="ARBA" id="ARBA00022679"/>
    </source>
</evidence>
<dbReference type="EMBL" id="KV426032">
    <property type="protein sequence ID" value="KZV91232.1"/>
    <property type="molecule type" value="Genomic_DNA"/>
</dbReference>
<gene>
    <name evidence="7" type="ORF">EXIGLDRAFT_102244</name>
</gene>
<keyword evidence="2" id="KW-0547">Nucleotide-binding</keyword>
<dbReference type="Proteomes" id="UP000077266">
    <property type="component" value="Unassembled WGS sequence"/>
</dbReference>
<dbReference type="InterPro" id="IPR051681">
    <property type="entry name" value="Ser/Thr_Kinases-Pseudokinases"/>
</dbReference>
<dbReference type="PROSITE" id="PS50011">
    <property type="entry name" value="PROTEIN_KINASE_DOM"/>
    <property type="match status" value="1"/>
</dbReference>
<evidence type="ECO:0000313" key="7">
    <source>
        <dbReference type="EMBL" id="KZV91232.1"/>
    </source>
</evidence>
<dbReference type="AlphaFoldDB" id="A0A165GZM3"/>
<reference evidence="7 8" key="1">
    <citation type="journal article" date="2016" name="Mol. Biol. Evol.">
        <title>Comparative Genomics of Early-Diverging Mushroom-Forming Fungi Provides Insights into the Origins of Lignocellulose Decay Capabilities.</title>
        <authorList>
            <person name="Nagy L.G."/>
            <person name="Riley R."/>
            <person name="Tritt A."/>
            <person name="Adam C."/>
            <person name="Daum C."/>
            <person name="Floudas D."/>
            <person name="Sun H."/>
            <person name="Yadav J.S."/>
            <person name="Pangilinan J."/>
            <person name="Larsson K.H."/>
            <person name="Matsuura K."/>
            <person name="Barry K."/>
            <person name="Labutti K."/>
            <person name="Kuo R."/>
            <person name="Ohm R.A."/>
            <person name="Bhattacharya S.S."/>
            <person name="Shirouzu T."/>
            <person name="Yoshinaga Y."/>
            <person name="Martin F.M."/>
            <person name="Grigoriev I.V."/>
            <person name="Hibbett D.S."/>
        </authorList>
    </citation>
    <scope>NUCLEOTIDE SEQUENCE [LARGE SCALE GENOMIC DNA]</scope>
    <source>
        <strain evidence="7 8">HHB12029</strain>
    </source>
</reference>
<sequence length="514" mass="58455">MSRMARHMLSEATGYDDDDDDDNWDPSGESSDELIDWGVNRGLQGRSYDLEDELEESQMEIDSDNEVLLIVDKRDPRVVPKPKQRAKIPIEPHEHVLVDAVVLKNERCKTCGELIEADAMTCSICHWDWIVHSRDNVACERLSREKRLERMIEGLPDLTDKLGSFEPASSTGGYGEVTKARLRDTANKRCTEVAIKTMKRRPDLPKSEAKDLLRKLLVREIIAWKSVRHPYVLPLLGTYSGYGEMPSLVSPWCELGTITEHLYRLYEHPSMSDMHQHIYIHKLDMLDQALEGICYLHSNIIAHSDIKPANILVQRGEDNKPFIQLADFGLAKNDDLSMFELQYTSGSLTSGGTVDYMSPEVAGQKVSSAPDPMTALMPNDVWAMGCVCAEVLTHVRPHAHRGLHGAILRLHLAKCCEDAGLDCMPFTARTDYAARECSSERLWELFVSCWERDAEQRPDSRQLLETYREIRKDEGINVMPPPVEREEMSDEEKCVWGIGSIVEEPDGRMFWRPS</sequence>
<feature type="region of interest" description="Disordered" evidence="5">
    <location>
        <begin position="1"/>
        <end position="38"/>
    </location>
</feature>
<feature type="compositionally biased region" description="Acidic residues" evidence="5">
    <location>
        <begin position="14"/>
        <end position="35"/>
    </location>
</feature>
<dbReference type="InterPro" id="IPR008271">
    <property type="entry name" value="Ser/Thr_kinase_AS"/>
</dbReference>
<protein>
    <submittedName>
        <fullName evidence="7">Kinase-like protein</fullName>
    </submittedName>
</protein>
<dbReference type="Pfam" id="PF00069">
    <property type="entry name" value="Pkinase"/>
    <property type="match status" value="1"/>
</dbReference>
<evidence type="ECO:0000313" key="8">
    <source>
        <dbReference type="Proteomes" id="UP000077266"/>
    </source>
</evidence>
<proteinExistence type="predicted"/>
<evidence type="ECO:0000256" key="4">
    <source>
        <dbReference type="ARBA" id="ARBA00022840"/>
    </source>
</evidence>
<feature type="domain" description="Protein kinase" evidence="6">
    <location>
        <begin position="163"/>
        <end position="470"/>
    </location>
</feature>
<evidence type="ECO:0000256" key="3">
    <source>
        <dbReference type="ARBA" id="ARBA00022777"/>
    </source>
</evidence>
<evidence type="ECO:0000256" key="2">
    <source>
        <dbReference type="ARBA" id="ARBA00022741"/>
    </source>
</evidence>
<dbReference type="InParanoid" id="A0A165GZM3"/>
<evidence type="ECO:0000259" key="6">
    <source>
        <dbReference type="PROSITE" id="PS50011"/>
    </source>
</evidence>
<dbReference type="InterPro" id="IPR011009">
    <property type="entry name" value="Kinase-like_dom_sf"/>
</dbReference>
<dbReference type="PANTHER" id="PTHR44329:SF288">
    <property type="entry name" value="MITOGEN-ACTIVATED PROTEIN KINASE KINASE KINASE 20"/>
    <property type="match status" value="1"/>
</dbReference>
<dbReference type="SMART" id="SM00220">
    <property type="entry name" value="S_TKc"/>
    <property type="match status" value="1"/>
</dbReference>
<keyword evidence="3 7" id="KW-0418">Kinase</keyword>
<dbReference type="PROSITE" id="PS00108">
    <property type="entry name" value="PROTEIN_KINASE_ST"/>
    <property type="match status" value="1"/>
</dbReference>
<keyword evidence="8" id="KW-1185">Reference proteome</keyword>
<dbReference type="Gene3D" id="1.10.510.10">
    <property type="entry name" value="Transferase(Phosphotransferase) domain 1"/>
    <property type="match status" value="1"/>
</dbReference>